<gene>
    <name evidence="3" type="ORF">CAMP_LOCUS6356</name>
</gene>
<feature type="domain" description="SXP/RAL-2 family protein Ani s 5-like cation-binding" evidence="2">
    <location>
        <begin position="34"/>
        <end position="137"/>
    </location>
</feature>
<feature type="chain" id="PRO_5040210322" description="SXP/RAL-2 family protein Ani s 5-like cation-binding domain-containing protein" evidence="1">
    <location>
        <begin position="19"/>
        <end position="146"/>
    </location>
</feature>
<comment type="caution">
    <text evidence="3">The sequence shown here is derived from an EMBL/GenBank/DDBJ whole genome shotgun (WGS) entry which is preliminary data.</text>
</comment>
<reference evidence="3" key="1">
    <citation type="submission" date="2022-11" db="EMBL/GenBank/DDBJ databases">
        <authorList>
            <person name="Kikuchi T."/>
        </authorList>
    </citation>
    <scope>NUCLEOTIDE SEQUENCE</scope>
    <source>
        <strain evidence="3">PS1010</strain>
    </source>
</reference>
<sequence length="146" mass="15887">MSRCIFLVSAIFVAVALCQNDNLPPFLHHASAEQVKAFEALINDHGHLNEVQLDAEVQAWVAKQGGEVAADFAKFQEFIKTSHDQAEAAHQSAIASWSPAAKKADADLTALSRDLELPVKVKAEKIQAYLAGLPADIRKEIEGNQQ</sequence>
<evidence type="ECO:0000259" key="2">
    <source>
        <dbReference type="Pfam" id="PF02520"/>
    </source>
</evidence>
<dbReference type="AlphaFoldDB" id="A0A9P1IEE1"/>
<keyword evidence="4" id="KW-1185">Reference proteome</keyword>
<organism evidence="3 4">
    <name type="scientific">Caenorhabditis angaria</name>
    <dbReference type="NCBI Taxonomy" id="860376"/>
    <lineage>
        <taxon>Eukaryota</taxon>
        <taxon>Metazoa</taxon>
        <taxon>Ecdysozoa</taxon>
        <taxon>Nematoda</taxon>
        <taxon>Chromadorea</taxon>
        <taxon>Rhabditida</taxon>
        <taxon>Rhabditina</taxon>
        <taxon>Rhabditomorpha</taxon>
        <taxon>Rhabditoidea</taxon>
        <taxon>Rhabditidae</taxon>
        <taxon>Peloderinae</taxon>
        <taxon>Caenorhabditis</taxon>
    </lineage>
</organism>
<dbReference type="Pfam" id="PF02520">
    <property type="entry name" value="ANIS5_cation-bd"/>
    <property type="match status" value="1"/>
</dbReference>
<evidence type="ECO:0000313" key="3">
    <source>
        <dbReference type="EMBL" id="CAI5443719.1"/>
    </source>
</evidence>
<dbReference type="InterPro" id="IPR052823">
    <property type="entry name" value="SXP/RAL-2_related"/>
</dbReference>
<protein>
    <recommendedName>
        <fullName evidence="2">SXP/RAL-2 family protein Ani s 5-like cation-binding domain-containing protein</fullName>
    </recommendedName>
</protein>
<feature type="signal peptide" evidence="1">
    <location>
        <begin position="1"/>
        <end position="18"/>
    </location>
</feature>
<proteinExistence type="predicted"/>
<dbReference type="Proteomes" id="UP001152747">
    <property type="component" value="Unassembled WGS sequence"/>
</dbReference>
<dbReference type="InterPro" id="IPR003677">
    <property type="entry name" value="ANIS5_cation-bd"/>
</dbReference>
<dbReference type="PANTHER" id="PTHR21593:SF36">
    <property type="entry name" value="DUF148 DOMAIN-CONTAINING PROTEIN-RELATED"/>
    <property type="match status" value="1"/>
</dbReference>
<keyword evidence="1" id="KW-0732">Signal</keyword>
<dbReference type="OrthoDB" id="5813646at2759"/>
<dbReference type="EMBL" id="CANHGI010000002">
    <property type="protein sequence ID" value="CAI5443719.1"/>
    <property type="molecule type" value="Genomic_DNA"/>
</dbReference>
<name>A0A9P1IEE1_9PELO</name>
<accession>A0A9P1IEE1</accession>
<dbReference type="PANTHER" id="PTHR21593">
    <property type="entry name" value="PRION-LIKE- Q/N-RICH -DOMAIN-BEARING PROTEIN PROTEIN"/>
    <property type="match status" value="1"/>
</dbReference>
<evidence type="ECO:0000256" key="1">
    <source>
        <dbReference type="SAM" id="SignalP"/>
    </source>
</evidence>
<evidence type="ECO:0000313" key="4">
    <source>
        <dbReference type="Proteomes" id="UP001152747"/>
    </source>
</evidence>